<comment type="caution">
    <text evidence="1">The sequence shown here is derived from an EMBL/GenBank/DDBJ whole genome shotgun (WGS) entry which is preliminary data.</text>
</comment>
<dbReference type="EMBL" id="MBRJ01000066">
    <property type="protein sequence ID" value="OHX40554.1"/>
    <property type="molecule type" value="Genomic_DNA"/>
</dbReference>
<reference evidence="1 2" key="1">
    <citation type="submission" date="2016-07" db="EMBL/GenBank/DDBJ databases">
        <title>Bacillus oceanisediminis whole genome.</title>
        <authorList>
            <person name="Pal Y."/>
            <person name="Verma A."/>
            <person name="Mual P."/>
            <person name="Srinivasan K."/>
        </authorList>
    </citation>
    <scope>NUCLEOTIDE SEQUENCE [LARGE SCALE GENOMIC DNA]</scope>
    <source>
        <strain evidence="1 2">Bhandara28</strain>
    </source>
</reference>
<evidence type="ECO:0000313" key="1">
    <source>
        <dbReference type="EMBL" id="OHX40554.1"/>
    </source>
</evidence>
<accession>A0ABX3CJK6</accession>
<keyword evidence="2" id="KW-1185">Reference proteome</keyword>
<organism evidence="1 2">
    <name type="scientific">Cytobacillus oceanisediminis</name>
    <dbReference type="NCBI Taxonomy" id="665099"/>
    <lineage>
        <taxon>Bacteria</taxon>
        <taxon>Bacillati</taxon>
        <taxon>Bacillota</taxon>
        <taxon>Bacilli</taxon>
        <taxon>Bacillales</taxon>
        <taxon>Bacillaceae</taxon>
        <taxon>Cytobacillus</taxon>
    </lineage>
</organism>
<evidence type="ECO:0000313" key="2">
    <source>
        <dbReference type="Proteomes" id="UP000180194"/>
    </source>
</evidence>
<gene>
    <name evidence="1" type="ORF">BBV17_29290</name>
</gene>
<dbReference type="RefSeq" id="WP_035333029.1">
    <property type="nucleotide sequence ID" value="NZ_MBRJ01000066.1"/>
</dbReference>
<sequence length="68" mass="7944">MIRIFWLIVVDQQTGYFHNAQMASKNEADTFEDMKYKFEQKFPKYIVIHGGPGLDTRPTFYEGLPQVG</sequence>
<protein>
    <submittedName>
        <fullName evidence="1">Uncharacterized protein</fullName>
    </submittedName>
</protein>
<proteinExistence type="predicted"/>
<dbReference type="Proteomes" id="UP000180194">
    <property type="component" value="Unassembled WGS sequence"/>
</dbReference>
<name>A0ABX3CJK6_9BACI</name>